<dbReference type="InterPro" id="IPR036561">
    <property type="entry name" value="MAM33_sf"/>
</dbReference>
<dbReference type="PANTHER" id="PTHR10826">
    <property type="entry name" value="COMPLEMENT COMPONENT 1"/>
    <property type="match status" value="1"/>
</dbReference>
<dbReference type="Gramene" id="ONK70420">
    <property type="protein sequence ID" value="ONK70420"/>
    <property type="gene ID" value="A4U43_C05F33550"/>
</dbReference>
<dbReference type="EMBL" id="CM007385">
    <property type="protein sequence ID" value="ONK70420.1"/>
    <property type="molecule type" value="Genomic_DNA"/>
</dbReference>
<dbReference type="Pfam" id="PF02330">
    <property type="entry name" value="MAM33"/>
    <property type="match status" value="1"/>
</dbReference>
<accession>A0A5P1F1W7</accession>
<protein>
    <recommendedName>
        <fullName evidence="3">Mitochondrial glycoprotein family protein</fullName>
    </recommendedName>
</protein>
<dbReference type="Gene3D" id="3.10.280.10">
    <property type="entry name" value="Mitochondrial glycoprotein"/>
    <property type="match status" value="1"/>
</dbReference>
<dbReference type="InterPro" id="IPR003428">
    <property type="entry name" value="MAM33"/>
</dbReference>
<dbReference type="SUPFAM" id="SSF54529">
    <property type="entry name" value="Mitochondrial glycoprotein MAM33-like"/>
    <property type="match status" value="1"/>
</dbReference>
<keyword evidence="2" id="KW-1185">Reference proteome</keyword>
<organism evidence="1 2">
    <name type="scientific">Asparagus officinalis</name>
    <name type="common">Garden asparagus</name>
    <dbReference type="NCBI Taxonomy" id="4686"/>
    <lineage>
        <taxon>Eukaryota</taxon>
        <taxon>Viridiplantae</taxon>
        <taxon>Streptophyta</taxon>
        <taxon>Embryophyta</taxon>
        <taxon>Tracheophyta</taxon>
        <taxon>Spermatophyta</taxon>
        <taxon>Magnoliopsida</taxon>
        <taxon>Liliopsida</taxon>
        <taxon>Asparagales</taxon>
        <taxon>Asparagaceae</taxon>
        <taxon>Asparagoideae</taxon>
        <taxon>Asparagus</taxon>
    </lineage>
</organism>
<evidence type="ECO:0000313" key="2">
    <source>
        <dbReference type="Proteomes" id="UP000243459"/>
    </source>
</evidence>
<reference evidence="2" key="1">
    <citation type="journal article" date="2017" name="Nat. Commun.">
        <title>The asparagus genome sheds light on the origin and evolution of a young Y chromosome.</title>
        <authorList>
            <person name="Harkess A."/>
            <person name="Zhou J."/>
            <person name="Xu C."/>
            <person name="Bowers J.E."/>
            <person name="Van der Hulst R."/>
            <person name="Ayyampalayam S."/>
            <person name="Mercati F."/>
            <person name="Riccardi P."/>
            <person name="McKain M.R."/>
            <person name="Kakrana A."/>
            <person name="Tang H."/>
            <person name="Ray J."/>
            <person name="Groenendijk J."/>
            <person name="Arikit S."/>
            <person name="Mathioni S.M."/>
            <person name="Nakano M."/>
            <person name="Shan H."/>
            <person name="Telgmann-Rauber A."/>
            <person name="Kanno A."/>
            <person name="Yue Z."/>
            <person name="Chen H."/>
            <person name="Li W."/>
            <person name="Chen Y."/>
            <person name="Xu X."/>
            <person name="Zhang Y."/>
            <person name="Luo S."/>
            <person name="Chen H."/>
            <person name="Gao J."/>
            <person name="Mao Z."/>
            <person name="Pires J.C."/>
            <person name="Luo M."/>
            <person name="Kudrna D."/>
            <person name="Wing R.A."/>
            <person name="Meyers B.C."/>
            <person name="Yi K."/>
            <person name="Kong H."/>
            <person name="Lavrijsen P."/>
            <person name="Sunseri F."/>
            <person name="Falavigna A."/>
            <person name="Ye Y."/>
            <person name="Leebens-Mack J.H."/>
            <person name="Chen G."/>
        </authorList>
    </citation>
    <scope>NUCLEOTIDE SEQUENCE [LARGE SCALE GENOMIC DNA]</scope>
    <source>
        <strain evidence="2">cv. DH0086</strain>
    </source>
</reference>
<dbReference type="GO" id="GO:0005759">
    <property type="term" value="C:mitochondrial matrix"/>
    <property type="evidence" value="ECO:0007669"/>
    <property type="project" value="InterPro"/>
</dbReference>
<dbReference type="PANTHER" id="PTHR10826:SF38">
    <property type="entry name" value="OS09G0557400 PROTEIN"/>
    <property type="match status" value="1"/>
</dbReference>
<sequence>MANLLRPVQRSLPLLNRRLQSRPYSAFNDNLLRILNNELAYLSDYQPPLQPPPYFRSFSIDDRPGEQWIRMKSSNPAKNEEIKVDAALFDGIAPIPEAKKAVYEGEVRLHVSLVVEVSKRDDEGSGSDSDSVLVFICSAWPESIEVQQVFPLRKRNAMVKPYMGRNFKKLSKEVQTAVLGYLEEREVDDELAEFLHQYMANKDKVEVLRWMKTLESYVRK</sequence>
<gene>
    <name evidence="1" type="ORF">A4U43_C05F33550</name>
</gene>
<evidence type="ECO:0000313" key="1">
    <source>
        <dbReference type="EMBL" id="ONK70420.1"/>
    </source>
</evidence>
<dbReference type="OMA" id="CARCNPL"/>
<dbReference type="Proteomes" id="UP000243459">
    <property type="component" value="Chromosome 5"/>
</dbReference>
<name>A0A5P1F1W7_ASPOF</name>
<evidence type="ECO:0008006" key="3">
    <source>
        <dbReference type="Google" id="ProtNLM"/>
    </source>
</evidence>
<proteinExistence type="predicted"/>
<dbReference type="AlphaFoldDB" id="A0A5P1F1W7"/>
<dbReference type="OrthoDB" id="278212at2759"/>